<dbReference type="PANTHER" id="PTHR35179">
    <property type="entry name" value="PROTEIN CBG02620"/>
    <property type="match status" value="1"/>
</dbReference>
<feature type="region of interest" description="Disordered" evidence="1">
    <location>
        <begin position="383"/>
        <end position="408"/>
    </location>
</feature>
<dbReference type="Proteomes" id="UP000722485">
    <property type="component" value="Unassembled WGS sequence"/>
</dbReference>
<dbReference type="AlphaFoldDB" id="A0A9P5H5L4"/>
<comment type="caution">
    <text evidence="2">The sequence shown here is derived from an EMBL/GenBank/DDBJ whole genome shotgun (WGS) entry which is preliminary data.</text>
</comment>
<gene>
    <name evidence="2" type="ORF">G7Z17_g8239</name>
</gene>
<reference evidence="2" key="1">
    <citation type="submission" date="2020-03" db="EMBL/GenBank/DDBJ databases">
        <title>Draft Genome Sequence of Cylindrodendrum hubeiense.</title>
        <authorList>
            <person name="Buettner E."/>
            <person name="Kellner H."/>
        </authorList>
    </citation>
    <scope>NUCLEOTIDE SEQUENCE</scope>
    <source>
        <strain evidence="2">IHI 201604</strain>
    </source>
</reference>
<protein>
    <recommendedName>
        <fullName evidence="4">Geranylgeranyl pyrophosphate synthetase</fullName>
    </recommendedName>
</protein>
<sequence>MTLPALPLGDVIKSVTRESLTDFDQIDRVEISDTKLIASYNWVEDSVPKIMVPAQPQRLSWDSGDYYRDINAASYPSYPLEPAIVSIMTMNPGPMPVNIVACGSTIGNLLRFSTGTDQDRSFRMLVEAIGDTVHLIRRENSPKELIPNVKGFGHTFPEANTTWDGDTKRSTSHQRILKYRFGGLDMMVRFEGDGFIETPRLKQPKRPSIPSPTDDDDCLPDLSDLGVGRPVLGLGTGDGKLKVVEGGQAVPQEAVFDLKTRSVMARNRDTLAEQLHRLWVAQISQFILAYHEKGSFNDVQVKDVKDKVKEWEEMNQPSLKRLAALLHLIIGHARKAADGKLEVVCSGGDSLEIRKQAPGASEALSTSVQAEWTAWLGKIPPAHPSAGWTQEKSSNPQSDSDDDRLDSFSDLYESDEDKDYTACDKEKAAITTTADADGDDDLYIAGGVLIGVSESLTCIYPWKLVPRNGPASAESGTMLWNSVVDVHESCFTWCGSTVPAIVRHEHTSVTPASRLDLGQSCQSAGFSRAIGDAAARLKREPPISQIAAEVRTHSDGTSGTPPLEREGVPDLEFIGLDGGSGARVWGRVSFADGHFGCGSSGPRRGLVGCRWVAGGLLIISRGCESKQPKWQQPSSHRSDEMDG</sequence>
<feature type="compositionally biased region" description="Polar residues" evidence="1">
    <location>
        <begin position="387"/>
        <end position="397"/>
    </location>
</feature>
<evidence type="ECO:0000313" key="2">
    <source>
        <dbReference type="EMBL" id="KAF7546719.1"/>
    </source>
</evidence>
<accession>A0A9P5H5L4</accession>
<evidence type="ECO:0000313" key="3">
    <source>
        <dbReference type="Proteomes" id="UP000722485"/>
    </source>
</evidence>
<dbReference type="OrthoDB" id="5393654at2759"/>
<dbReference type="PANTHER" id="PTHR35179:SF2">
    <property type="entry name" value="START DOMAIN-CONTAINING PROTEIN"/>
    <property type="match status" value="1"/>
</dbReference>
<proteinExistence type="predicted"/>
<evidence type="ECO:0008006" key="4">
    <source>
        <dbReference type="Google" id="ProtNLM"/>
    </source>
</evidence>
<keyword evidence="3" id="KW-1185">Reference proteome</keyword>
<evidence type="ECO:0000256" key="1">
    <source>
        <dbReference type="SAM" id="MobiDB-lite"/>
    </source>
</evidence>
<dbReference type="EMBL" id="JAANBB010000202">
    <property type="protein sequence ID" value="KAF7546719.1"/>
    <property type="molecule type" value="Genomic_DNA"/>
</dbReference>
<name>A0A9P5H5L4_9HYPO</name>
<organism evidence="2 3">
    <name type="scientific">Cylindrodendrum hubeiense</name>
    <dbReference type="NCBI Taxonomy" id="595255"/>
    <lineage>
        <taxon>Eukaryota</taxon>
        <taxon>Fungi</taxon>
        <taxon>Dikarya</taxon>
        <taxon>Ascomycota</taxon>
        <taxon>Pezizomycotina</taxon>
        <taxon>Sordariomycetes</taxon>
        <taxon>Hypocreomycetidae</taxon>
        <taxon>Hypocreales</taxon>
        <taxon>Nectriaceae</taxon>
        <taxon>Cylindrodendrum</taxon>
    </lineage>
</organism>